<evidence type="ECO:0000256" key="5">
    <source>
        <dbReference type="SAM" id="MobiDB-lite"/>
    </source>
</evidence>
<dbReference type="CDD" id="cd00159">
    <property type="entry name" value="RhoGAP"/>
    <property type="match status" value="1"/>
</dbReference>
<feature type="compositionally biased region" description="Basic and acidic residues" evidence="5">
    <location>
        <begin position="121"/>
        <end position="130"/>
    </location>
</feature>
<evidence type="ECO:0000256" key="1">
    <source>
        <dbReference type="ARBA" id="ARBA00004496"/>
    </source>
</evidence>
<dbReference type="PANTHER" id="PTHR23176:SF129">
    <property type="entry name" value="RHO GTPASE ACTIVATING PROTEIN AT 16F, ISOFORM E-RELATED"/>
    <property type="match status" value="1"/>
</dbReference>
<evidence type="ECO:0000313" key="8">
    <source>
        <dbReference type="Proteomes" id="UP000241769"/>
    </source>
</evidence>
<dbReference type="GO" id="GO:0007165">
    <property type="term" value="P:signal transduction"/>
    <property type="evidence" value="ECO:0007669"/>
    <property type="project" value="InterPro"/>
</dbReference>
<sequence>MPITGSCTVILADADGIGLKDIKLQLPIKDIQSLKNSIGFTEIIKPKLDEIPGTTPNDFMIQVMKKNKWKTIEKDKHLLLVLPGVKICVQKRDLKPAKRGSIMQTYRRSLNVFAEKFSADKERESAREANRGSSIDPPSSPIPFTSASSYDALSRGRTPPNQAKPYNVRASLSLPTSPVLASPSQTFRKGSVKQPVVKKGLVFGIDLEEAIAQQGSGTIPKIVRECITWLREKEANKEEGIFRISGPVSEIEELRREYDRKGTHNLNEKDYNVHSITGILKTYFRELPMPVIIYRYYSTALKVGENSSIEQQKSHLKIILSKLPPEHRDVILFVCQFLSEVAANHETNKMHIHNIALIWGPNFLRNFPEKCTPMSQLNDAESVNNLTAVLIEHSKFFMDEIGMTEGRVEEARKQAKREWENDMQADIKSRRERLLIRKSSLAAIEQMDREAMVQSLQARFPEPCVVEAKFDVVAGSTRVGELEELSVRKGQELNFLKIITSDDHLWLHVIASDSKAGIVLPGQVIVKTVSTLNVTQPSIIGASRGKSSRTNSGSNSPSTARRNYAADFAARNSYSSSSGNLPIARLGSARGIEVPKREGESGGSPKEGSRVPRMSSSEDDIVIAPPVVEEDTKEKMLLQEAANLQLEEREIRISAPEGEVPGIDAEIATLKSQLGEASVKEGRKGEE</sequence>
<dbReference type="PANTHER" id="PTHR23176">
    <property type="entry name" value="RHO/RAC/CDC GTPASE-ACTIVATING PROTEIN"/>
    <property type="match status" value="1"/>
</dbReference>
<dbReference type="AlphaFoldDB" id="A0A2P6MWH7"/>
<feature type="compositionally biased region" description="Low complexity" evidence="5">
    <location>
        <begin position="543"/>
        <end position="559"/>
    </location>
</feature>
<dbReference type="EMBL" id="MDYQ01000353">
    <property type="protein sequence ID" value="PRP76055.1"/>
    <property type="molecule type" value="Genomic_DNA"/>
</dbReference>
<dbReference type="SMART" id="SM00324">
    <property type="entry name" value="RhoGAP"/>
    <property type="match status" value="1"/>
</dbReference>
<dbReference type="SUPFAM" id="SSF48350">
    <property type="entry name" value="GTPase activation domain, GAP"/>
    <property type="match status" value="1"/>
</dbReference>
<dbReference type="Gene3D" id="1.10.555.10">
    <property type="entry name" value="Rho GTPase activation protein"/>
    <property type="match status" value="1"/>
</dbReference>
<feature type="region of interest" description="Disordered" evidence="5">
    <location>
        <begin position="121"/>
        <end position="169"/>
    </location>
</feature>
<feature type="region of interest" description="Disordered" evidence="5">
    <location>
        <begin position="589"/>
        <end position="624"/>
    </location>
</feature>
<evidence type="ECO:0000256" key="2">
    <source>
        <dbReference type="ARBA" id="ARBA00022468"/>
    </source>
</evidence>
<dbReference type="InParanoid" id="A0A2P6MWH7"/>
<dbReference type="GO" id="GO:0005096">
    <property type="term" value="F:GTPase activator activity"/>
    <property type="evidence" value="ECO:0007669"/>
    <property type="project" value="UniProtKB-KW"/>
</dbReference>
<dbReference type="InterPro" id="IPR000198">
    <property type="entry name" value="RhoGAP_dom"/>
</dbReference>
<protein>
    <recommendedName>
        <fullName evidence="6">Rho-GAP domain-containing protein</fullName>
    </recommendedName>
</protein>
<keyword evidence="2" id="KW-0343">GTPase activation</keyword>
<comment type="caution">
    <text evidence="7">The sequence shown here is derived from an EMBL/GenBank/DDBJ whole genome shotgun (WGS) entry which is preliminary data.</text>
</comment>
<dbReference type="OrthoDB" id="79452at2759"/>
<organism evidence="7 8">
    <name type="scientific">Planoprotostelium fungivorum</name>
    <dbReference type="NCBI Taxonomy" id="1890364"/>
    <lineage>
        <taxon>Eukaryota</taxon>
        <taxon>Amoebozoa</taxon>
        <taxon>Evosea</taxon>
        <taxon>Variosea</taxon>
        <taxon>Cavosteliida</taxon>
        <taxon>Cavosteliaceae</taxon>
        <taxon>Planoprotostelium</taxon>
    </lineage>
</organism>
<keyword evidence="3" id="KW-0963">Cytoplasm</keyword>
<dbReference type="InterPro" id="IPR008936">
    <property type="entry name" value="Rho_GTPase_activation_prot"/>
</dbReference>
<gene>
    <name evidence="7" type="ORF">PROFUN_01771</name>
</gene>
<name>A0A2P6MWH7_9EUKA</name>
<evidence type="ECO:0000256" key="3">
    <source>
        <dbReference type="ARBA" id="ARBA00022490"/>
    </source>
</evidence>
<proteinExistence type="predicted"/>
<reference evidence="7 8" key="1">
    <citation type="journal article" date="2018" name="Genome Biol. Evol.">
        <title>Multiple Roots of Fruiting Body Formation in Amoebozoa.</title>
        <authorList>
            <person name="Hillmann F."/>
            <person name="Forbes G."/>
            <person name="Novohradska S."/>
            <person name="Ferling I."/>
            <person name="Riege K."/>
            <person name="Groth M."/>
            <person name="Westermann M."/>
            <person name="Marz M."/>
            <person name="Spaller T."/>
            <person name="Winckler T."/>
            <person name="Schaap P."/>
            <person name="Glockner G."/>
        </authorList>
    </citation>
    <scope>NUCLEOTIDE SEQUENCE [LARGE SCALE GENOMIC DNA]</scope>
    <source>
        <strain evidence="7 8">Jena</strain>
    </source>
</reference>
<feature type="region of interest" description="Disordered" evidence="5">
    <location>
        <begin position="541"/>
        <end position="560"/>
    </location>
</feature>
<dbReference type="GO" id="GO:0005737">
    <property type="term" value="C:cytoplasm"/>
    <property type="evidence" value="ECO:0007669"/>
    <property type="project" value="UniProtKB-SubCell"/>
</dbReference>
<evidence type="ECO:0000313" key="7">
    <source>
        <dbReference type="EMBL" id="PRP76055.1"/>
    </source>
</evidence>
<feature type="domain" description="Rho-GAP" evidence="6">
    <location>
        <begin position="205"/>
        <end position="398"/>
    </location>
</feature>
<dbReference type="PROSITE" id="PS50238">
    <property type="entry name" value="RHOGAP"/>
    <property type="match status" value="1"/>
</dbReference>
<comment type="function">
    <text evidence="4">Rho GTPase-activating protein involved in the signal transduction pathway.</text>
</comment>
<evidence type="ECO:0000259" key="6">
    <source>
        <dbReference type="PROSITE" id="PS50238"/>
    </source>
</evidence>
<dbReference type="Pfam" id="PF00620">
    <property type="entry name" value="RhoGAP"/>
    <property type="match status" value="1"/>
</dbReference>
<dbReference type="InterPro" id="IPR050729">
    <property type="entry name" value="Rho-GAP"/>
</dbReference>
<accession>A0A2P6MWH7</accession>
<keyword evidence="8" id="KW-1185">Reference proteome</keyword>
<comment type="subcellular location">
    <subcellularLocation>
        <location evidence="1">Cytoplasm</location>
    </subcellularLocation>
</comment>
<dbReference type="Proteomes" id="UP000241769">
    <property type="component" value="Unassembled WGS sequence"/>
</dbReference>
<evidence type="ECO:0000256" key="4">
    <source>
        <dbReference type="ARBA" id="ARBA00037092"/>
    </source>
</evidence>